<dbReference type="KEGG" id="spse:SULPSESMR1_04855"/>
<reference evidence="1 2" key="1">
    <citation type="submission" date="2017-07" db="EMBL/GenBank/DDBJ databases">
        <title>Genome Sequence of Sulfitobacter pseudonitzschiae Strain SMR1 Isolated from a culture of the Diatom Skeletonema marinoi.</title>
        <authorList>
            <person name="Topel M."/>
            <person name="Pinder M.I.M."/>
            <person name="Johansson O.N."/>
            <person name="Kourtchenko O."/>
            <person name="Godhe A."/>
            <person name="Clarke A.K."/>
        </authorList>
    </citation>
    <scope>NUCLEOTIDE SEQUENCE [LARGE SCALE GENOMIC DNA]</scope>
    <source>
        <strain evidence="1 2">SMR1</strain>
        <plasmid evidence="1 2">pSMR1-1</plasmid>
    </source>
</reference>
<dbReference type="eggNOG" id="ENOG50330QR">
    <property type="taxonomic scope" value="Bacteria"/>
</dbReference>
<name>A0A221K6C3_9RHOB</name>
<dbReference type="RefSeq" id="WP_089422588.1">
    <property type="nucleotide sequence ID" value="NZ_CP022416.1"/>
</dbReference>
<dbReference type="PROSITE" id="PS51318">
    <property type="entry name" value="TAT"/>
    <property type="match status" value="1"/>
</dbReference>
<evidence type="ECO:0000313" key="2">
    <source>
        <dbReference type="Proteomes" id="UP000199754"/>
    </source>
</evidence>
<accession>A0A221K6C3</accession>
<geneLocation type="plasmid" evidence="1 2">
    <name>pSMR1-1</name>
</geneLocation>
<dbReference type="InterPro" id="IPR014177">
    <property type="entry name" value="Formate_DH_TAT-contain"/>
</dbReference>
<dbReference type="PIRSF" id="PIRSF036704">
    <property type="entry name" value="UCP036704"/>
    <property type="match status" value="1"/>
</dbReference>
<dbReference type="STRING" id="1402135.SAMN05444149_106106"/>
<keyword evidence="1" id="KW-0614">Plasmid</keyword>
<proteinExistence type="predicted"/>
<sequence length="68" mass="7320">MTKQSDAPEVRKDRRAFLKFASTAAPLAAVAVATGTTEAQAAAVEPDLSSDKMQDTEHTRAYYASARF</sequence>
<protein>
    <submittedName>
        <fullName evidence="1">Formate_TAT: formate dehydrogenase region TAT target</fullName>
    </submittedName>
</protein>
<evidence type="ECO:0000313" key="1">
    <source>
        <dbReference type="EMBL" id="ASM74551.1"/>
    </source>
</evidence>
<gene>
    <name evidence="1" type="ORF">SULPSESMR1_04855</name>
</gene>
<dbReference type="InterPro" id="IPR006311">
    <property type="entry name" value="TAT_signal"/>
</dbReference>
<organism evidence="1 2">
    <name type="scientific">Pseudosulfitobacter pseudonitzschiae</name>
    <dbReference type="NCBI Taxonomy" id="1402135"/>
    <lineage>
        <taxon>Bacteria</taxon>
        <taxon>Pseudomonadati</taxon>
        <taxon>Pseudomonadota</taxon>
        <taxon>Alphaproteobacteria</taxon>
        <taxon>Rhodobacterales</taxon>
        <taxon>Roseobacteraceae</taxon>
        <taxon>Pseudosulfitobacter</taxon>
    </lineage>
</organism>
<dbReference type="EMBL" id="CP022416">
    <property type="protein sequence ID" value="ASM74551.1"/>
    <property type="molecule type" value="Genomic_DNA"/>
</dbReference>
<dbReference type="AlphaFoldDB" id="A0A221K6C3"/>
<keyword evidence="2" id="KW-1185">Reference proteome</keyword>
<dbReference type="Proteomes" id="UP000199754">
    <property type="component" value="Plasmid pSMR1-1"/>
</dbReference>